<dbReference type="Gene3D" id="3.40.630.30">
    <property type="match status" value="1"/>
</dbReference>
<dbReference type="EMBL" id="ML119051">
    <property type="protein sequence ID" value="ROT43233.1"/>
    <property type="molecule type" value="Genomic_DNA"/>
</dbReference>
<dbReference type="Proteomes" id="UP000272025">
    <property type="component" value="Unassembled WGS sequence"/>
</dbReference>
<dbReference type="GeneID" id="39577477"/>
<dbReference type="Pfam" id="PF13302">
    <property type="entry name" value="Acetyltransf_3"/>
    <property type="match status" value="1"/>
</dbReference>
<reference evidence="5 6" key="1">
    <citation type="journal article" date="2018" name="Mol. Ecol.">
        <title>The obligate alkalophilic soda-lake fungus Sodiomyces alkalinus has shifted to a protein diet.</title>
        <authorList>
            <person name="Grum-Grzhimaylo A.A."/>
            <person name="Falkoski D.L."/>
            <person name="van den Heuvel J."/>
            <person name="Valero-Jimenez C.A."/>
            <person name="Min B."/>
            <person name="Choi I.G."/>
            <person name="Lipzen A."/>
            <person name="Daum C.G."/>
            <person name="Aanen D.K."/>
            <person name="Tsang A."/>
            <person name="Henrissat B."/>
            <person name="Bilanenko E.N."/>
            <person name="de Vries R.P."/>
            <person name="van Kan J.A.L."/>
            <person name="Grigoriev I.V."/>
            <person name="Debets A.J.M."/>
        </authorList>
    </citation>
    <scope>NUCLEOTIDE SEQUENCE [LARGE SCALE GENOMIC DNA]</scope>
    <source>
        <strain evidence="5 6">F11</strain>
    </source>
</reference>
<keyword evidence="6" id="KW-1185">Reference proteome</keyword>
<dbReference type="InterPro" id="IPR000182">
    <property type="entry name" value="GNAT_dom"/>
</dbReference>
<dbReference type="STRING" id="1314773.A0A3N2Q8Y4"/>
<evidence type="ECO:0000313" key="6">
    <source>
        <dbReference type="Proteomes" id="UP000272025"/>
    </source>
</evidence>
<dbReference type="InterPro" id="IPR016181">
    <property type="entry name" value="Acyl_CoA_acyltransferase"/>
</dbReference>
<name>A0A3N2Q8Y4_SODAK</name>
<evidence type="ECO:0000259" key="4">
    <source>
        <dbReference type="Pfam" id="PF13302"/>
    </source>
</evidence>
<organism evidence="5 6">
    <name type="scientific">Sodiomyces alkalinus (strain CBS 110278 / VKM F-3762 / F11)</name>
    <name type="common">Alkaliphilic filamentous fungus</name>
    <dbReference type="NCBI Taxonomy" id="1314773"/>
    <lineage>
        <taxon>Eukaryota</taxon>
        <taxon>Fungi</taxon>
        <taxon>Dikarya</taxon>
        <taxon>Ascomycota</taxon>
        <taxon>Pezizomycotina</taxon>
        <taxon>Sordariomycetes</taxon>
        <taxon>Hypocreomycetidae</taxon>
        <taxon>Glomerellales</taxon>
        <taxon>Plectosphaerellaceae</taxon>
        <taxon>Sodiomyces</taxon>
    </lineage>
</organism>
<dbReference type="OrthoDB" id="5043642at2759"/>
<dbReference type="InterPro" id="IPR039135">
    <property type="entry name" value="NAT9-like"/>
</dbReference>
<evidence type="ECO:0000256" key="3">
    <source>
        <dbReference type="ARBA" id="ARBA00023315"/>
    </source>
</evidence>
<dbReference type="GO" id="GO:0008080">
    <property type="term" value="F:N-acetyltransferase activity"/>
    <property type="evidence" value="ECO:0007669"/>
    <property type="project" value="InterPro"/>
</dbReference>
<accession>A0A3N2Q8Y4</accession>
<keyword evidence="2" id="KW-0808">Transferase</keyword>
<dbReference type="RefSeq" id="XP_028471039.1">
    <property type="nucleotide sequence ID" value="XM_028608999.1"/>
</dbReference>
<sequence>MKVNEHTAILTPRVVLVPYEARHVAKYHRWMSDTEIQAATASEPLSLEEEYENQESWRQAQDKLTFILCRPVTQRGAIDGRVTAGEVDGEEAMLGDVNFFLYPYDGDEDGDEERKEEQGQRQRQRDLIGEVDVMVAEGEWRGKGVGFAAVTALMNYLYRHLDGILEEHVRGNGPAQGGPSTSSSRPRLRSLVAKIKEGNRKSIALFGRVGFVQRGGVNYFGELEMVLDDFEGFMSRVLEEREKGEGDEGSWGRELAGEYQEVVYSRM</sequence>
<dbReference type="PANTHER" id="PTHR13256">
    <property type="entry name" value="N-ACETYLTRANSFERASE 9"/>
    <property type="match status" value="1"/>
</dbReference>
<feature type="domain" description="N-acetyltransferase" evidence="4">
    <location>
        <begin position="13"/>
        <end position="212"/>
    </location>
</feature>
<protein>
    <recommendedName>
        <fullName evidence="4">N-acetyltransferase domain-containing protein</fullName>
    </recommendedName>
</protein>
<proteinExistence type="inferred from homology"/>
<keyword evidence="3" id="KW-0012">Acyltransferase</keyword>
<evidence type="ECO:0000256" key="1">
    <source>
        <dbReference type="ARBA" id="ARBA00009342"/>
    </source>
</evidence>
<evidence type="ECO:0000313" key="5">
    <source>
        <dbReference type="EMBL" id="ROT43233.1"/>
    </source>
</evidence>
<gene>
    <name evidence="5" type="ORF">SODALDRAFT_305158</name>
</gene>
<dbReference type="SUPFAM" id="SSF55729">
    <property type="entry name" value="Acyl-CoA N-acyltransferases (Nat)"/>
    <property type="match status" value="1"/>
</dbReference>
<dbReference type="PANTHER" id="PTHR13256:SF16">
    <property type="entry name" value="ALPHA_BETA-TUBULIN-N-ACETYLTRANSFERASE 9"/>
    <property type="match status" value="1"/>
</dbReference>
<evidence type="ECO:0000256" key="2">
    <source>
        <dbReference type="ARBA" id="ARBA00022679"/>
    </source>
</evidence>
<dbReference type="AlphaFoldDB" id="A0A3N2Q8Y4"/>
<comment type="similarity">
    <text evidence="1">Belongs to the acetyltransferase family. GNAT subfamily.</text>
</comment>